<evidence type="ECO:0000313" key="2">
    <source>
        <dbReference type="Proteomes" id="UP000237000"/>
    </source>
</evidence>
<name>A0A2P5FIB6_TREOI</name>
<protein>
    <submittedName>
        <fullName evidence="1">Uncharacterized protein</fullName>
    </submittedName>
</protein>
<dbReference type="AlphaFoldDB" id="A0A2P5FIB6"/>
<proteinExistence type="predicted"/>
<dbReference type="EMBL" id="JXTC01000031">
    <property type="protein sequence ID" value="PON97532.1"/>
    <property type="molecule type" value="Genomic_DNA"/>
</dbReference>
<reference evidence="2" key="1">
    <citation type="submission" date="2016-06" db="EMBL/GenBank/DDBJ databases">
        <title>Parallel loss of symbiosis genes in relatives of nitrogen-fixing non-legume Parasponia.</title>
        <authorList>
            <person name="Van Velzen R."/>
            <person name="Holmer R."/>
            <person name="Bu F."/>
            <person name="Rutten L."/>
            <person name="Van Zeijl A."/>
            <person name="Liu W."/>
            <person name="Santuari L."/>
            <person name="Cao Q."/>
            <person name="Sharma T."/>
            <person name="Shen D."/>
            <person name="Roswanjaya Y."/>
            <person name="Wardhani T."/>
            <person name="Kalhor M.S."/>
            <person name="Jansen J."/>
            <person name="Van den Hoogen J."/>
            <person name="Gungor B."/>
            <person name="Hartog M."/>
            <person name="Hontelez J."/>
            <person name="Verver J."/>
            <person name="Yang W.-C."/>
            <person name="Schijlen E."/>
            <person name="Repin R."/>
            <person name="Schilthuizen M."/>
            <person name="Schranz E."/>
            <person name="Heidstra R."/>
            <person name="Miyata K."/>
            <person name="Fedorova E."/>
            <person name="Kohlen W."/>
            <person name="Bisseling T."/>
            <person name="Smit S."/>
            <person name="Geurts R."/>
        </authorList>
    </citation>
    <scope>NUCLEOTIDE SEQUENCE [LARGE SCALE GENOMIC DNA]</scope>
    <source>
        <strain evidence="2">cv. RG33-2</strain>
    </source>
</reference>
<dbReference type="OrthoDB" id="1192893at2759"/>
<dbReference type="InterPro" id="IPR052343">
    <property type="entry name" value="Retrotransposon-Effector_Assoc"/>
</dbReference>
<dbReference type="InParanoid" id="A0A2P5FIB6"/>
<dbReference type="STRING" id="63057.A0A2P5FIB6"/>
<evidence type="ECO:0000313" key="1">
    <source>
        <dbReference type="EMBL" id="PON97532.1"/>
    </source>
</evidence>
<comment type="caution">
    <text evidence="1">The sequence shown here is derived from an EMBL/GenBank/DDBJ whole genome shotgun (WGS) entry which is preliminary data.</text>
</comment>
<keyword evidence="2" id="KW-1185">Reference proteome</keyword>
<dbReference type="PANTHER" id="PTHR46890:SF48">
    <property type="entry name" value="RNA-DIRECTED DNA POLYMERASE"/>
    <property type="match status" value="1"/>
</dbReference>
<accession>A0A2P5FIB6</accession>
<organism evidence="1 2">
    <name type="scientific">Trema orientale</name>
    <name type="common">Charcoal tree</name>
    <name type="synonym">Celtis orientalis</name>
    <dbReference type="NCBI Taxonomy" id="63057"/>
    <lineage>
        <taxon>Eukaryota</taxon>
        <taxon>Viridiplantae</taxon>
        <taxon>Streptophyta</taxon>
        <taxon>Embryophyta</taxon>
        <taxon>Tracheophyta</taxon>
        <taxon>Spermatophyta</taxon>
        <taxon>Magnoliopsida</taxon>
        <taxon>eudicotyledons</taxon>
        <taxon>Gunneridae</taxon>
        <taxon>Pentapetalae</taxon>
        <taxon>rosids</taxon>
        <taxon>fabids</taxon>
        <taxon>Rosales</taxon>
        <taxon>Cannabaceae</taxon>
        <taxon>Trema</taxon>
    </lineage>
</organism>
<sequence length="122" mass="14163">MNRRLSEPFKEEEIKEALFSMGPTKAPGPDGFKIIFYQKLWNIVGDRVSLLCLSILNESTSMDELNKNYVILNPKVSSPRHVSDFRPISLCNVVTTRIFKRKGLFVLNKKYKDKRKDKRALD</sequence>
<dbReference type="PANTHER" id="PTHR46890">
    <property type="entry name" value="NON-LTR RETROLELEMENT REVERSE TRANSCRIPTASE-LIKE PROTEIN-RELATED"/>
    <property type="match status" value="1"/>
</dbReference>
<dbReference type="Proteomes" id="UP000237000">
    <property type="component" value="Unassembled WGS sequence"/>
</dbReference>
<gene>
    <name evidence="1" type="ORF">TorRG33x02_067340</name>
</gene>